<dbReference type="GO" id="GO:0044550">
    <property type="term" value="P:secondary metabolite biosynthetic process"/>
    <property type="evidence" value="ECO:0007669"/>
    <property type="project" value="TreeGrafter"/>
</dbReference>
<comment type="caution">
    <text evidence="3">The sequence shown here is derived from an EMBL/GenBank/DDBJ whole genome shotgun (WGS) entry which is preliminary data.</text>
</comment>
<dbReference type="PROSITE" id="PS50075">
    <property type="entry name" value="CARRIER"/>
    <property type="match status" value="1"/>
</dbReference>
<dbReference type="Gene3D" id="1.10.1200.10">
    <property type="entry name" value="ACP-like"/>
    <property type="match status" value="1"/>
</dbReference>
<dbReference type="EMBL" id="JANBQB010000356">
    <property type="protein sequence ID" value="KAJ1977332.1"/>
    <property type="molecule type" value="Genomic_DNA"/>
</dbReference>
<protein>
    <recommendedName>
        <fullName evidence="2">Carrier domain-containing protein</fullName>
    </recommendedName>
</protein>
<name>A0A9W8ECG0_9FUNG</name>
<dbReference type="Gene3D" id="3.30.300.30">
    <property type="match status" value="1"/>
</dbReference>
<dbReference type="PANTHER" id="PTHR45527:SF1">
    <property type="entry name" value="FATTY ACID SYNTHASE"/>
    <property type="match status" value="1"/>
</dbReference>
<dbReference type="InterPro" id="IPR025110">
    <property type="entry name" value="AMP-bd_C"/>
</dbReference>
<dbReference type="Pfam" id="PF00550">
    <property type="entry name" value="PP-binding"/>
    <property type="match status" value="1"/>
</dbReference>
<dbReference type="GO" id="GO:0016874">
    <property type="term" value="F:ligase activity"/>
    <property type="evidence" value="ECO:0007669"/>
    <property type="project" value="UniProtKB-KW"/>
</dbReference>
<evidence type="ECO:0000256" key="1">
    <source>
        <dbReference type="ARBA" id="ARBA00022598"/>
    </source>
</evidence>
<dbReference type="InterPro" id="IPR009081">
    <property type="entry name" value="PP-bd_ACP"/>
</dbReference>
<dbReference type="OrthoDB" id="3791627at2759"/>
<keyword evidence="4" id="KW-1185">Reference proteome</keyword>
<dbReference type="InterPro" id="IPR045851">
    <property type="entry name" value="AMP-bd_C_sf"/>
</dbReference>
<dbReference type="Pfam" id="PF13193">
    <property type="entry name" value="AMP-binding_C"/>
    <property type="match status" value="1"/>
</dbReference>
<proteinExistence type="predicted"/>
<dbReference type="Proteomes" id="UP001151582">
    <property type="component" value="Unassembled WGS sequence"/>
</dbReference>
<keyword evidence="1" id="KW-0436">Ligase</keyword>
<dbReference type="GO" id="GO:0031177">
    <property type="term" value="F:phosphopantetheine binding"/>
    <property type="evidence" value="ECO:0007669"/>
    <property type="project" value="TreeGrafter"/>
</dbReference>
<feature type="non-terminal residue" evidence="3">
    <location>
        <position position="1"/>
    </location>
</feature>
<gene>
    <name evidence="3" type="ORF">H4R34_003615</name>
</gene>
<dbReference type="GO" id="GO:0005737">
    <property type="term" value="C:cytoplasm"/>
    <property type="evidence" value="ECO:0007669"/>
    <property type="project" value="TreeGrafter"/>
</dbReference>
<organism evidence="3 4">
    <name type="scientific">Dimargaris verticillata</name>
    <dbReference type="NCBI Taxonomy" id="2761393"/>
    <lineage>
        <taxon>Eukaryota</taxon>
        <taxon>Fungi</taxon>
        <taxon>Fungi incertae sedis</taxon>
        <taxon>Zoopagomycota</taxon>
        <taxon>Kickxellomycotina</taxon>
        <taxon>Dimargaritomycetes</taxon>
        <taxon>Dimargaritales</taxon>
        <taxon>Dimargaritaceae</taxon>
        <taxon>Dimargaris</taxon>
    </lineage>
</organism>
<evidence type="ECO:0000313" key="4">
    <source>
        <dbReference type="Proteomes" id="UP001151582"/>
    </source>
</evidence>
<dbReference type="InterPro" id="IPR036736">
    <property type="entry name" value="ACP-like_sf"/>
</dbReference>
<accession>A0A9W8ECG0</accession>
<evidence type="ECO:0000313" key="3">
    <source>
        <dbReference type="EMBL" id="KAJ1977332.1"/>
    </source>
</evidence>
<dbReference type="AlphaFoldDB" id="A0A9W8ECG0"/>
<dbReference type="PANTHER" id="PTHR45527">
    <property type="entry name" value="NONRIBOSOMAL PEPTIDE SYNTHETASE"/>
    <property type="match status" value="1"/>
</dbReference>
<dbReference type="SUPFAM" id="SSF56801">
    <property type="entry name" value="Acetyl-CoA synthetase-like"/>
    <property type="match status" value="1"/>
</dbReference>
<evidence type="ECO:0000259" key="2">
    <source>
        <dbReference type="PROSITE" id="PS50075"/>
    </source>
</evidence>
<reference evidence="3" key="1">
    <citation type="submission" date="2022-07" db="EMBL/GenBank/DDBJ databases">
        <title>Phylogenomic reconstructions and comparative analyses of Kickxellomycotina fungi.</title>
        <authorList>
            <person name="Reynolds N.K."/>
            <person name="Stajich J.E."/>
            <person name="Barry K."/>
            <person name="Grigoriev I.V."/>
            <person name="Crous P."/>
            <person name="Smith M.E."/>
        </authorList>
    </citation>
    <scope>NUCLEOTIDE SEQUENCE</scope>
    <source>
        <strain evidence="3">RSA 567</strain>
    </source>
</reference>
<feature type="domain" description="Carrier" evidence="2">
    <location>
        <begin position="72"/>
        <end position="145"/>
    </location>
</feature>
<dbReference type="SUPFAM" id="SSF47336">
    <property type="entry name" value="ACP-like"/>
    <property type="match status" value="1"/>
</dbReference>
<dbReference type="GO" id="GO:0043041">
    <property type="term" value="P:amino acid activation for nonribosomal peptide biosynthetic process"/>
    <property type="evidence" value="ECO:0007669"/>
    <property type="project" value="TreeGrafter"/>
</dbReference>
<sequence>DENLVAFVTPSACDPQSIKQLVSQSLPPYMVPAAIVPLAALPLTRIGKVDRKALPCVDFDELYHQDIVLPQTPAETALVGMLAEVLKLNGDQISTGSTFFQLGGNSLMAIRLVAKCRQQGFVLAMADNNRTYTIVQLAKRMQYQSATTGREPYPIASGPVRLTPIQREFLSEDFQWPQAYQSPFVFQCSAVYARSTWQHVVAELP</sequence>